<dbReference type="Proteomes" id="UP000051966">
    <property type="component" value="Unassembled WGS sequence"/>
</dbReference>
<dbReference type="NCBIfam" id="TIGR03534">
    <property type="entry name" value="RF_mod_PrmC"/>
    <property type="match status" value="1"/>
</dbReference>
<comment type="catalytic activity">
    <reaction evidence="4 5">
        <text>L-glutaminyl-[peptide chain release factor] + S-adenosyl-L-methionine = N(5)-methyl-L-glutaminyl-[peptide chain release factor] + S-adenosyl-L-homocysteine + H(+)</text>
        <dbReference type="Rhea" id="RHEA:42896"/>
        <dbReference type="Rhea" id="RHEA-COMP:10271"/>
        <dbReference type="Rhea" id="RHEA-COMP:10272"/>
        <dbReference type="ChEBI" id="CHEBI:15378"/>
        <dbReference type="ChEBI" id="CHEBI:30011"/>
        <dbReference type="ChEBI" id="CHEBI:57856"/>
        <dbReference type="ChEBI" id="CHEBI:59789"/>
        <dbReference type="ChEBI" id="CHEBI:61891"/>
        <dbReference type="EC" id="2.1.1.297"/>
    </reaction>
</comment>
<dbReference type="EC" id="2.1.1.297" evidence="5"/>
<dbReference type="InterPro" id="IPR007848">
    <property type="entry name" value="Small_mtfrase_dom"/>
</dbReference>
<comment type="function">
    <text evidence="5">Methylates the class 1 translation termination release factors RF1/PrfA and RF2/PrfB on the glutamine residue of the universally conserved GGQ motif.</text>
</comment>
<evidence type="ECO:0000259" key="6">
    <source>
        <dbReference type="Pfam" id="PF05175"/>
    </source>
</evidence>
<sequence>MNNLEEPTLFEARKWASFRIQSIKQLDMYDIDFLIQKRFGFSTAEMLVHYHDRLTAKDWRRFQNDVNRLIHGEPVQYIVQQADFYGMTLKVTPAVLIPRVETEELIDWILKETESNRMQPLKVLDIGTGSGAIAIALKKNRPAWQLTASDISEAALAVASQNARNQGVHLNLILSDVFETIKDRFDLIISNPPYISSSETAYMDESVLNNEPKLALFAADNGLAVYKKIAAGIDIHLKPGGRLFVEIGFHQEMAVSRLFSTVPKAVVTTRHDVSGHQRMIELRKEN</sequence>
<gene>
    <name evidence="5" type="primary">prmC</name>
    <name evidence="9" type="ORF">FD41_GL002302</name>
    <name evidence="8" type="ORF">JCM14108_161</name>
</gene>
<dbReference type="SUPFAM" id="SSF53335">
    <property type="entry name" value="S-adenosyl-L-methionine-dependent methyltransferases"/>
    <property type="match status" value="1"/>
</dbReference>
<name>X0P992_9LACO</name>
<feature type="binding site" evidence="5">
    <location>
        <begin position="191"/>
        <end position="194"/>
    </location>
    <ligand>
        <name>substrate</name>
    </ligand>
</feature>
<dbReference type="EMBL" id="BAKI01000001">
    <property type="protein sequence ID" value="GAF35283.1"/>
    <property type="molecule type" value="Genomic_DNA"/>
</dbReference>
<evidence type="ECO:0000313" key="11">
    <source>
        <dbReference type="Proteomes" id="UP000051966"/>
    </source>
</evidence>
<dbReference type="InterPro" id="IPR050320">
    <property type="entry name" value="N5-glutamine_MTase"/>
</dbReference>
<dbReference type="GO" id="GO:0003676">
    <property type="term" value="F:nucleic acid binding"/>
    <property type="evidence" value="ECO:0007669"/>
    <property type="project" value="InterPro"/>
</dbReference>
<evidence type="ECO:0000256" key="2">
    <source>
        <dbReference type="ARBA" id="ARBA00022679"/>
    </source>
</evidence>
<dbReference type="EMBL" id="AZFY01000034">
    <property type="protein sequence ID" value="KRM10117.1"/>
    <property type="molecule type" value="Genomic_DNA"/>
</dbReference>
<dbReference type="PANTHER" id="PTHR18895">
    <property type="entry name" value="HEMK METHYLTRANSFERASE"/>
    <property type="match status" value="1"/>
</dbReference>
<proteinExistence type="inferred from homology"/>
<keyword evidence="3 5" id="KW-0949">S-adenosyl-L-methionine</keyword>
<reference evidence="9 11" key="2">
    <citation type="journal article" date="2015" name="Genome Announc.">
        <title>Expanding the biotechnology potential of lactobacilli through comparative genomics of 213 strains and associated genera.</title>
        <authorList>
            <person name="Sun Z."/>
            <person name="Harris H.M."/>
            <person name="McCann A."/>
            <person name="Guo C."/>
            <person name="Argimon S."/>
            <person name="Zhang W."/>
            <person name="Yang X."/>
            <person name="Jeffery I.B."/>
            <person name="Cooney J.C."/>
            <person name="Kagawa T.F."/>
            <person name="Liu W."/>
            <person name="Song Y."/>
            <person name="Salvetti E."/>
            <person name="Wrobel A."/>
            <person name="Rasinkangas P."/>
            <person name="Parkhill J."/>
            <person name="Rea M.C."/>
            <person name="O'Sullivan O."/>
            <person name="Ritari J."/>
            <person name="Douillard F.P."/>
            <person name="Paul Ross R."/>
            <person name="Yang R."/>
            <person name="Briner A.E."/>
            <person name="Felis G.E."/>
            <person name="de Vos W.M."/>
            <person name="Barrangou R."/>
            <person name="Klaenhammer T.R."/>
            <person name="Caufield P.W."/>
            <person name="Cui Y."/>
            <person name="Zhang H."/>
            <person name="O'Toole P.W."/>
        </authorList>
    </citation>
    <scope>NUCLEOTIDE SEQUENCE [LARGE SCALE GENOMIC DNA]</scope>
    <source>
        <strain evidence="9 11">DSM 18382</strain>
    </source>
</reference>
<dbReference type="Proteomes" id="UP000019488">
    <property type="component" value="Unassembled WGS sequence"/>
</dbReference>
<feature type="binding site" evidence="5">
    <location>
        <position position="150"/>
    </location>
    <ligand>
        <name>S-adenosyl-L-methionine</name>
        <dbReference type="ChEBI" id="CHEBI:59789"/>
    </ligand>
</feature>
<keyword evidence="2 5" id="KW-0808">Transferase</keyword>
<evidence type="ECO:0000256" key="5">
    <source>
        <dbReference type="HAMAP-Rule" id="MF_02126"/>
    </source>
</evidence>
<dbReference type="Gene3D" id="1.10.8.10">
    <property type="entry name" value="DNA helicase RuvA subunit, C-terminal domain"/>
    <property type="match status" value="1"/>
</dbReference>
<keyword evidence="11" id="KW-1185">Reference proteome</keyword>
<evidence type="ECO:0000259" key="7">
    <source>
        <dbReference type="Pfam" id="PF17827"/>
    </source>
</evidence>
<comment type="caution">
    <text evidence="8">The sequence shown here is derived from an EMBL/GenBank/DDBJ whole genome shotgun (WGS) entry which is preliminary data.</text>
</comment>
<dbReference type="Pfam" id="PF17827">
    <property type="entry name" value="PrmC_N"/>
    <property type="match status" value="1"/>
</dbReference>
<evidence type="ECO:0000313" key="9">
    <source>
        <dbReference type="EMBL" id="KRM10117.1"/>
    </source>
</evidence>
<dbReference type="OrthoDB" id="9800643at2"/>
<feature type="binding site" evidence="5">
    <location>
        <begin position="127"/>
        <end position="131"/>
    </location>
    <ligand>
        <name>S-adenosyl-L-methionine</name>
        <dbReference type="ChEBI" id="CHEBI:59789"/>
    </ligand>
</feature>
<evidence type="ECO:0000313" key="10">
    <source>
        <dbReference type="Proteomes" id="UP000019488"/>
    </source>
</evidence>
<dbReference type="HAMAP" id="MF_02126">
    <property type="entry name" value="RF_methyltr_PrmC"/>
    <property type="match status" value="1"/>
</dbReference>
<keyword evidence="1 5" id="KW-0489">Methyltransferase</keyword>
<accession>X0P992</accession>
<evidence type="ECO:0000256" key="4">
    <source>
        <dbReference type="ARBA" id="ARBA00048391"/>
    </source>
</evidence>
<dbReference type="GO" id="GO:0102559">
    <property type="term" value="F:peptide chain release factor N(5)-glutamine methyltransferase activity"/>
    <property type="evidence" value="ECO:0007669"/>
    <property type="project" value="UniProtKB-EC"/>
</dbReference>
<feature type="domain" description="Release factor glutamine methyltransferase N-terminal" evidence="7">
    <location>
        <begin position="11"/>
        <end position="79"/>
    </location>
</feature>
<dbReference type="CDD" id="cd02440">
    <property type="entry name" value="AdoMet_MTases"/>
    <property type="match status" value="1"/>
</dbReference>
<dbReference type="InterPro" id="IPR019874">
    <property type="entry name" value="RF_methyltr_PrmC"/>
</dbReference>
<dbReference type="PROSITE" id="PS00092">
    <property type="entry name" value="N6_MTASE"/>
    <property type="match status" value="1"/>
</dbReference>
<dbReference type="PATRIC" id="fig|1423743.5.peg.2363"/>
<dbReference type="STRING" id="1423743.FD41_GL002302"/>
<dbReference type="InterPro" id="IPR004556">
    <property type="entry name" value="HemK-like"/>
</dbReference>
<comment type="caution">
    <text evidence="5">Lacks conserved residue(s) required for the propagation of feature annotation.</text>
</comment>
<feature type="binding site" evidence="5">
    <location>
        <position position="191"/>
    </location>
    <ligand>
        <name>S-adenosyl-L-methionine</name>
        <dbReference type="ChEBI" id="CHEBI:59789"/>
    </ligand>
</feature>
<dbReference type="RefSeq" id="WP_035177397.1">
    <property type="nucleotide sequence ID" value="NZ_AZFY01000034.1"/>
</dbReference>
<feature type="domain" description="Methyltransferase small" evidence="6">
    <location>
        <begin position="121"/>
        <end position="201"/>
    </location>
</feature>
<dbReference type="GO" id="GO:0032259">
    <property type="term" value="P:methylation"/>
    <property type="evidence" value="ECO:0007669"/>
    <property type="project" value="UniProtKB-KW"/>
</dbReference>
<dbReference type="InterPro" id="IPR040758">
    <property type="entry name" value="PrmC_N"/>
</dbReference>
<dbReference type="NCBIfam" id="TIGR00536">
    <property type="entry name" value="hemK_fam"/>
    <property type="match status" value="1"/>
</dbReference>
<dbReference type="eggNOG" id="COG2890">
    <property type="taxonomic scope" value="Bacteria"/>
</dbReference>
<dbReference type="InterPro" id="IPR002052">
    <property type="entry name" value="DNA_methylase_N6_adenine_CS"/>
</dbReference>
<dbReference type="Gene3D" id="3.40.50.150">
    <property type="entry name" value="Vaccinia Virus protein VP39"/>
    <property type="match status" value="1"/>
</dbReference>
<comment type="similarity">
    <text evidence="5">Belongs to the protein N5-glutamine methyltransferase family. PrmC subfamily.</text>
</comment>
<protein>
    <recommendedName>
        <fullName evidence="5">Release factor glutamine methyltransferase</fullName>
        <shortName evidence="5">RF MTase</shortName>
        <ecNumber evidence="5">2.1.1.297</ecNumber>
    </recommendedName>
    <alternativeName>
        <fullName evidence="5">N5-glutamine methyltransferase PrmC</fullName>
    </alternativeName>
    <alternativeName>
        <fullName evidence="5">Protein-(glutamine-N5) MTase PrmC</fullName>
    </alternativeName>
    <alternativeName>
        <fullName evidence="5">Protein-glutamine N-methyltransferase PrmC</fullName>
    </alternativeName>
</protein>
<dbReference type="PANTHER" id="PTHR18895:SF74">
    <property type="entry name" value="MTRF1L RELEASE FACTOR GLUTAMINE METHYLTRANSFERASE"/>
    <property type="match status" value="1"/>
</dbReference>
<evidence type="ECO:0000256" key="3">
    <source>
        <dbReference type="ARBA" id="ARBA00022691"/>
    </source>
</evidence>
<organism evidence="8 10">
    <name type="scientific">Lentilactobacillus farraginis DSM 18382 = JCM 14108</name>
    <dbReference type="NCBI Taxonomy" id="1423743"/>
    <lineage>
        <taxon>Bacteria</taxon>
        <taxon>Bacillati</taxon>
        <taxon>Bacillota</taxon>
        <taxon>Bacilli</taxon>
        <taxon>Lactobacillales</taxon>
        <taxon>Lactobacillaceae</taxon>
        <taxon>Lentilactobacillus</taxon>
    </lineage>
</organism>
<dbReference type="AlphaFoldDB" id="X0P992"/>
<evidence type="ECO:0000256" key="1">
    <source>
        <dbReference type="ARBA" id="ARBA00022603"/>
    </source>
</evidence>
<dbReference type="Pfam" id="PF05175">
    <property type="entry name" value="MTS"/>
    <property type="match status" value="1"/>
</dbReference>
<reference evidence="8" key="1">
    <citation type="journal article" date="2014" name="Genome Announc.">
        <title>Draft Genome Sequences of Two Lactobacillus Strains, L. farraginis JCM 14108T and L. composti JCM 14202T, Isolated from Compost of Distilled Shochu Residue.</title>
        <authorList>
            <person name="Yuki M."/>
            <person name="Oshima K."/>
            <person name="Suda W."/>
            <person name="Kitahara M."/>
            <person name="Kitamura K."/>
            <person name="Iida T."/>
            <person name="Hattori M."/>
            <person name="Ohkuma M."/>
        </authorList>
    </citation>
    <scope>NUCLEOTIDE SEQUENCE [LARGE SCALE GENOMIC DNA]</scope>
    <source>
        <strain evidence="8">JCM 14108</strain>
    </source>
</reference>
<evidence type="ECO:0000313" key="8">
    <source>
        <dbReference type="EMBL" id="GAF35283.1"/>
    </source>
</evidence>
<dbReference type="InterPro" id="IPR029063">
    <property type="entry name" value="SAM-dependent_MTases_sf"/>
</dbReference>